<sequence>MTVLCRHCSRPLETVFADLGRTPLSNAFLPADDPARIAAEPIFPLKVMVCDVCLLVQTTETVPAESIFTGDYAYLSSYSSSWLAHAKAYTEAMIDRFGLDERSLVVEIASNDGYLLQYFVERQIPVLGIEPAANAAAIAEAKGVPTLVRFFGQTTAADLVAEGRRADLIAANNVLAHVPDIADFVAGFATLLAPTGVATFEFPHLLRLIEGLQFDTIYHEHYSYLSMLAVERILAGAGLAIFDVEELPTHGGSVRVFVQHAGGARPVDDRFRRLRDAEIAFGLADPATYAQFDGKIAAVAAAFRTFLDDAKRRGLTVAAYGAAAKGNTFLSVCGATAADVAFVVDRNPVKQGKLTPGSHIPVLAPEHLAVARPDRIVILPWNLADEIRRSNATVADWGGRFVVAVPTLTVFETDARA</sequence>
<dbReference type="GO" id="GO:0008168">
    <property type="term" value="F:methyltransferase activity"/>
    <property type="evidence" value="ECO:0007669"/>
    <property type="project" value="UniProtKB-KW"/>
</dbReference>
<dbReference type="InterPro" id="IPR013630">
    <property type="entry name" value="Methyltransf_Zn-bd_dom_put"/>
</dbReference>
<dbReference type="Gene3D" id="3.40.50.720">
    <property type="entry name" value="NAD(P)-binding Rossmann-like Domain"/>
    <property type="match status" value="1"/>
</dbReference>
<reference evidence="3 4" key="1">
    <citation type="submission" date="2019-02" db="EMBL/GenBank/DDBJ databases">
        <title>Siculibacillus lacustris gen. nov., sp. nov., a new rosette-forming bacterium isolated from a freshwater crater lake (Lake St. Ana, Romania).</title>
        <authorList>
            <person name="Felfoldi T."/>
            <person name="Marton Z."/>
            <person name="Szabo A."/>
            <person name="Mentes A."/>
            <person name="Boka K."/>
            <person name="Marialigeti K."/>
            <person name="Mathe I."/>
            <person name="Koncz M."/>
            <person name="Schumann P."/>
            <person name="Toth E."/>
        </authorList>
    </citation>
    <scope>NUCLEOTIDE SEQUENCE [LARGE SCALE GENOMIC DNA]</scope>
    <source>
        <strain evidence="3 4">SA-279</strain>
    </source>
</reference>
<dbReference type="PANTHER" id="PTHR43861:SF5">
    <property type="entry name" value="BLL5978 PROTEIN"/>
    <property type="match status" value="1"/>
</dbReference>
<evidence type="ECO:0000259" key="1">
    <source>
        <dbReference type="Pfam" id="PF08421"/>
    </source>
</evidence>
<dbReference type="InterPro" id="IPR029063">
    <property type="entry name" value="SAM-dependent_MTases_sf"/>
</dbReference>
<keyword evidence="4" id="KW-1185">Reference proteome</keyword>
<dbReference type="InterPro" id="IPR013691">
    <property type="entry name" value="MeTrfase_14"/>
</dbReference>
<proteinExistence type="predicted"/>
<dbReference type="Gene3D" id="6.20.50.110">
    <property type="entry name" value="Methyltransferase, zinc-binding domain"/>
    <property type="match status" value="1"/>
</dbReference>
<evidence type="ECO:0000313" key="4">
    <source>
        <dbReference type="Proteomes" id="UP000292781"/>
    </source>
</evidence>
<dbReference type="Proteomes" id="UP000292781">
    <property type="component" value="Unassembled WGS sequence"/>
</dbReference>
<dbReference type="SUPFAM" id="SSF53335">
    <property type="entry name" value="S-adenosyl-L-methionine-dependent methyltransferases"/>
    <property type="match status" value="1"/>
</dbReference>
<evidence type="ECO:0000259" key="2">
    <source>
        <dbReference type="Pfam" id="PF08484"/>
    </source>
</evidence>
<feature type="domain" description="Methyltransferase putative zinc binding" evidence="1">
    <location>
        <begin position="5"/>
        <end position="68"/>
    </location>
</feature>
<comment type="caution">
    <text evidence="3">The sequence shown here is derived from an EMBL/GenBank/DDBJ whole genome shotgun (WGS) entry which is preliminary data.</text>
</comment>
<dbReference type="Gene3D" id="3.40.50.150">
    <property type="entry name" value="Vaccinia Virus protein VP39"/>
    <property type="match status" value="1"/>
</dbReference>
<dbReference type="Pfam" id="PF08421">
    <property type="entry name" value="Methyltransf_13"/>
    <property type="match status" value="1"/>
</dbReference>
<dbReference type="EMBL" id="SJFN01000012">
    <property type="protein sequence ID" value="TBW38270.1"/>
    <property type="molecule type" value="Genomic_DNA"/>
</dbReference>
<dbReference type="PANTHER" id="PTHR43861">
    <property type="entry name" value="TRANS-ACONITATE 2-METHYLTRANSFERASE-RELATED"/>
    <property type="match status" value="1"/>
</dbReference>
<name>A0A4Q9VQZ8_9HYPH</name>
<accession>A0A4Q9VQZ8</accession>
<dbReference type="AlphaFoldDB" id="A0A4Q9VQZ8"/>
<dbReference type="InterPro" id="IPR038576">
    <property type="entry name" value="Methyltransf_Zn-bd_dom_put_sf"/>
</dbReference>
<organism evidence="3 4">
    <name type="scientific">Siculibacillus lacustris</name>
    <dbReference type="NCBI Taxonomy" id="1549641"/>
    <lineage>
        <taxon>Bacteria</taxon>
        <taxon>Pseudomonadati</taxon>
        <taxon>Pseudomonadota</taxon>
        <taxon>Alphaproteobacteria</taxon>
        <taxon>Hyphomicrobiales</taxon>
        <taxon>Ancalomicrobiaceae</taxon>
        <taxon>Siculibacillus</taxon>
    </lineage>
</organism>
<evidence type="ECO:0000313" key="3">
    <source>
        <dbReference type="EMBL" id="TBW38270.1"/>
    </source>
</evidence>
<gene>
    <name evidence="3" type="ORF">EYW49_10020</name>
</gene>
<dbReference type="Pfam" id="PF08484">
    <property type="entry name" value="Methyltransf_14"/>
    <property type="match status" value="1"/>
</dbReference>
<dbReference type="OrthoDB" id="9815644at2"/>
<feature type="domain" description="C-methyltransferase" evidence="2">
    <location>
        <begin position="248"/>
        <end position="406"/>
    </location>
</feature>
<dbReference type="RefSeq" id="WP_131309093.1">
    <property type="nucleotide sequence ID" value="NZ_SJFN01000012.1"/>
</dbReference>
<protein>
    <submittedName>
        <fullName evidence="3">Class I SAM-dependent methyltransferase</fullName>
    </submittedName>
</protein>
<dbReference type="GO" id="GO:0032259">
    <property type="term" value="P:methylation"/>
    <property type="evidence" value="ECO:0007669"/>
    <property type="project" value="UniProtKB-KW"/>
</dbReference>
<dbReference type="Pfam" id="PF13489">
    <property type="entry name" value="Methyltransf_23"/>
    <property type="match status" value="1"/>
</dbReference>
<keyword evidence="3" id="KW-0489">Methyltransferase</keyword>
<keyword evidence="3" id="KW-0808">Transferase</keyword>